<comment type="similarity">
    <text evidence="1">Belongs to the sigma-70 factor family. ECF subfamily.</text>
</comment>
<organism evidence="7 8">
    <name type="scientific">Enterobacter agglomerans</name>
    <name type="common">Erwinia herbicola</name>
    <name type="synonym">Pantoea agglomerans</name>
    <dbReference type="NCBI Taxonomy" id="549"/>
    <lineage>
        <taxon>Bacteria</taxon>
        <taxon>Pseudomonadati</taxon>
        <taxon>Pseudomonadota</taxon>
        <taxon>Gammaproteobacteria</taxon>
        <taxon>Enterobacterales</taxon>
        <taxon>Erwiniaceae</taxon>
        <taxon>Pantoea</taxon>
        <taxon>Pantoea agglomerans group</taxon>
    </lineage>
</organism>
<dbReference type="SUPFAM" id="SSF88946">
    <property type="entry name" value="Sigma2 domain of RNA polymerase sigma factors"/>
    <property type="match status" value="1"/>
</dbReference>
<dbReference type="InterPro" id="IPR013324">
    <property type="entry name" value="RNA_pol_sigma_r3/r4-like"/>
</dbReference>
<dbReference type="InterPro" id="IPR013325">
    <property type="entry name" value="RNA_pol_sigma_r2"/>
</dbReference>
<dbReference type="EMBL" id="OW970315">
    <property type="protein sequence ID" value="CAH6336645.1"/>
    <property type="molecule type" value="Genomic_DNA"/>
</dbReference>
<evidence type="ECO:0000256" key="1">
    <source>
        <dbReference type="ARBA" id="ARBA00010641"/>
    </source>
</evidence>
<dbReference type="PANTHER" id="PTHR43133">
    <property type="entry name" value="RNA POLYMERASE ECF-TYPE SIGMA FACTO"/>
    <property type="match status" value="1"/>
</dbReference>
<feature type="domain" description="RNA polymerase sigma factor 70 region 4 type 2" evidence="6">
    <location>
        <begin position="151"/>
        <end position="201"/>
    </location>
</feature>
<dbReference type="GO" id="GO:0006352">
    <property type="term" value="P:DNA-templated transcription initiation"/>
    <property type="evidence" value="ECO:0007669"/>
    <property type="project" value="InterPro"/>
</dbReference>
<evidence type="ECO:0000256" key="4">
    <source>
        <dbReference type="ARBA" id="ARBA00023163"/>
    </source>
</evidence>
<evidence type="ECO:0000259" key="6">
    <source>
        <dbReference type="Pfam" id="PF08281"/>
    </source>
</evidence>
<dbReference type="GO" id="GO:0003677">
    <property type="term" value="F:DNA binding"/>
    <property type="evidence" value="ECO:0007669"/>
    <property type="project" value="InterPro"/>
</dbReference>
<gene>
    <name evidence="7" type="ORF">DAPPPG734_18855</name>
</gene>
<dbReference type="Pfam" id="PF04542">
    <property type="entry name" value="Sigma70_r2"/>
    <property type="match status" value="1"/>
</dbReference>
<dbReference type="InterPro" id="IPR014284">
    <property type="entry name" value="RNA_pol_sigma-70_dom"/>
</dbReference>
<name>A0AAN2K7Q8_ENTAG</name>
<dbReference type="InterPro" id="IPR039425">
    <property type="entry name" value="RNA_pol_sigma-70-like"/>
</dbReference>
<dbReference type="NCBIfam" id="TIGR02937">
    <property type="entry name" value="sigma70-ECF"/>
    <property type="match status" value="1"/>
</dbReference>
<reference evidence="7" key="1">
    <citation type="submission" date="2022-05" db="EMBL/GenBank/DDBJ databases">
        <authorList>
            <person name="Pothier F. J."/>
        </authorList>
    </citation>
    <scope>NUCLEOTIDE SEQUENCE</scope>
    <source>
        <strain evidence="7">DAPP-PG734</strain>
    </source>
</reference>
<dbReference type="PANTHER" id="PTHR43133:SF63">
    <property type="entry name" value="RNA POLYMERASE SIGMA FACTOR FECI-RELATED"/>
    <property type="match status" value="1"/>
</dbReference>
<dbReference type="Pfam" id="PF08281">
    <property type="entry name" value="Sigma70_r4_2"/>
    <property type="match status" value="1"/>
</dbReference>
<dbReference type="Proteomes" id="UP001158961">
    <property type="component" value="Chromosome"/>
</dbReference>
<dbReference type="SUPFAM" id="SSF88659">
    <property type="entry name" value="Sigma3 and sigma4 domains of RNA polymerase sigma factors"/>
    <property type="match status" value="1"/>
</dbReference>
<keyword evidence="2" id="KW-0805">Transcription regulation</keyword>
<evidence type="ECO:0000259" key="5">
    <source>
        <dbReference type="Pfam" id="PF04542"/>
    </source>
</evidence>
<protein>
    <submittedName>
        <fullName evidence="7">Sigma-70 family RNA polymerase sigma factor</fullName>
    </submittedName>
</protein>
<dbReference type="AlphaFoldDB" id="A0AAN2K7Q8"/>
<evidence type="ECO:0000313" key="8">
    <source>
        <dbReference type="Proteomes" id="UP001158961"/>
    </source>
</evidence>
<dbReference type="Gene3D" id="1.10.10.10">
    <property type="entry name" value="Winged helix-like DNA-binding domain superfamily/Winged helix DNA-binding domain"/>
    <property type="match status" value="1"/>
</dbReference>
<evidence type="ECO:0000256" key="2">
    <source>
        <dbReference type="ARBA" id="ARBA00023015"/>
    </source>
</evidence>
<keyword evidence="3" id="KW-0731">Sigma factor</keyword>
<proteinExistence type="inferred from homology"/>
<dbReference type="InterPro" id="IPR013249">
    <property type="entry name" value="RNA_pol_sigma70_r4_t2"/>
</dbReference>
<keyword evidence="4" id="KW-0804">Transcription</keyword>
<feature type="domain" description="RNA polymerase sigma-70 region 2" evidence="5">
    <location>
        <begin position="53"/>
        <end position="117"/>
    </location>
</feature>
<dbReference type="Gene3D" id="1.10.1740.10">
    <property type="match status" value="1"/>
</dbReference>
<accession>A0AAN2K7Q8</accession>
<dbReference type="GO" id="GO:0016987">
    <property type="term" value="F:sigma factor activity"/>
    <property type="evidence" value="ECO:0007669"/>
    <property type="project" value="UniProtKB-KW"/>
</dbReference>
<evidence type="ECO:0000256" key="3">
    <source>
        <dbReference type="ARBA" id="ARBA00023082"/>
    </source>
</evidence>
<evidence type="ECO:0000313" key="7">
    <source>
        <dbReference type="EMBL" id="CAH6336645.1"/>
    </source>
</evidence>
<sequence>MLLETVDNISNNCRPFSHFSRFVAQAPCAVRHCFYYRSGLDVMTDKSKDLAALYLTEHERLERQIRHRVGCRTIASDLVQDIFLRLWEKAFEWKGDSAAYLTRCARNAAIDHLRAEKTKADYLQGVLAEQYAEESESPQDIVSAQQNIHHIDEILAALPQKTRHIFLLNRIHGRSFSEIATVMGISSRAVAKHTARAVAACEARIGGEHDDTV</sequence>
<dbReference type="InterPro" id="IPR036388">
    <property type="entry name" value="WH-like_DNA-bd_sf"/>
</dbReference>
<dbReference type="InterPro" id="IPR007627">
    <property type="entry name" value="RNA_pol_sigma70_r2"/>
</dbReference>